<evidence type="ECO:0000313" key="2">
    <source>
        <dbReference type="EMBL" id="CAE0436420.1"/>
    </source>
</evidence>
<feature type="transmembrane region" description="Helical" evidence="1">
    <location>
        <begin position="12"/>
        <end position="30"/>
    </location>
</feature>
<protein>
    <submittedName>
        <fullName evidence="2">Uncharacterized protein</fullName>
    </submittedName>
</protein>
<accession>A0A7S3LMV5</accession>
<dbReference type="EMBL" id="HBIN01008986">
    <property type="protein sequence ID" value="CAE0436420.1"/>
    <property type="molecule type" value="Transcribed_RNA"/>
</dbReference>
<dbReference type="AlphaFoldDB" id="A0A7S3LMV5"/>
<sequence length="233" mass="27644">MTTSINTQLANCTRFRLILALIDFLFVFFMSSSEKWLPIFQIVSPWNYIIMIYAFLFYTRALEEFTESDDLKLQANSENEATLDAAHEKNVVEVIVNDETVSSSQLQGDKNDEQKVSISTVFFYMTYSTFLSGVWTSNVAYWVPFRFDFPDDHWFYIIPLILRISMMLFDIISVHRFMVKCKRRVHLESLEYITFTDVKKSFLLLFVLPFRFLRGFLWRFLVNFSLNSIMELC</sequence>
<reference evidence="2" key="1">
    <citation type="submission" date="2021-01" db="EMBL/GenBank/DDBJ databases">
        <authorList>
            <person name="Corre E."/>
            <person name="Pelletier E."/>
            <person name="Niang G."/>
            <person name="Scheremetjew M."/>
            <person name="Finn R."/>
            <person name="Kale V."/>
            <person name="Holt S."/>
            <person name="Cochrane G."/>
            <person name="Meng A."/>
            <person name="Brown T."/>
            <person name="Cohen L."/>
        </authorList>
    </citation>
    <scope>NUCLEOTIDE SEQUENCE</scope>
    <source>
        <strain evidence="2">GSBS06</strain>
    </source>
</reference>
<gene>
    <name evidence="2" type="ORF">ASTO00021_LOCUS6680</name>
</gene>
<proteinExistence type="predicted"/>
<keyword evidence="1" id="KW-1133">Transmembrane helix</keyword>
<organism evidence="2">
    <name type="scientific">Aplanochytrium stocchinoi</name>
    <dbReference type="NCBI Taxonomy" id="215587"/>
    <lineage>
        <taxon>Eukaryota</taxon>
        <taxon>Sar</taxon>
        <taxon>Stramenopiles</taxon>
        <taxon>Bigyra</taxon>
        <taxon>Labyrinthulomycetes</taxon>
        <taxon>Thraustochytrida</taxon>
        <taxon>Thraustochytriidae</taxon>
        <taxon>Aplanochytrium</taxon>
    </lineage>
</organism>
<feature type="transmembrane region" description="Helical" evidence="1">
    <location>
        <begin position="36"/>
        <end position="58"/>
    </location>
</feature>
<keyword evidence="1" id="KW-0472">Membrane</keyword>
<feature type="transmembrane region" description="Helical" evidence="1">
    <location>
        <begin position="154"/>
        <end position="174"/>
    </location>
</feature>
<feature type="transmembrane region" description="Helical" evidence="1">
    <location>
        <begin position="202"/>
        <end position="221"/>
    </location>
</feature>
<name>A0A7S3LMV5_9STRA</name>
<feature type="transmembrane region" description="Helical" evidence="1">
    <location>
        <begin position="121"/>
        <end position="142"/>
    </location>
</feature>
<keyword evidence="1" id="KW-0812">Transmembrane</keyword>
<evidence type="ECO:0000256" key="1">
    <source>
        <dbReference type="SAM" id="Phobius"/>
    </source>
</evidence>